<accession>A0A8J6N2S9</accession>
<dbReference type="EMBL" id="JACNJD010000316">
    <property type="protein sequence ID" value="MBC8178804.1"/>
    <property type="molecule type" value="Genomic_DNA"/>
</dbReference>
<reference evidence="1 2" key="1">
    <citation type="submission" date="2020-08" db="EMBL/GenBank/DDBJ databases">
        <title>Bridging the membrane lipid divide: bacteria of the FCB group superphylum have the potential to synthesize archaeal ether lipids.</title>
        <authorList>
            <person name="Villanueva L."/>
            <person name="Von Meijenfeldt F.A.B."/>
            <person name="Westbye A.B."/>
            <person name="Yadav S."/>
            <person name="Hopmans E.C."/>
            <person name="Dutilh B.E."/>
            <person name="Sinninghe Damste J.S."/>
        </authorList>
    </citation>
    <scope>NUCLEOTIDE SEQUENCE [LARGE SCALE GENOMIC DNA]</scope>
    <source>
        <strain evidence="1">NIOZ-UU27</strain>
    </source>
</reference>
<protein>
    <submittedName>
        <fullName evidence="1">Uncharacterized protein</fullName>
    </submittedName>
</protein>
<sequence>MSKVRVNITLDDDLAGFLKGFSRAQRLSMSELINQWALNLKRAQENQGMETILSAPEFYQSLLDTLERSRSGKMKWHNREKALGNE</sequence>
<dbReference type="Proteomes" id="UP000650524">
    <property type="component" value="Unassembled WGS sequence"/>
</dbReference>
<gene>
    <name evidence="1" type="ORF">H8E19_15480</name>
</gene>
<evidence type="ECO:0000313" key="2">
    <source>
        <dbReference type="Proteomes" id="UP000650524"/>
    </source>
</evidence>
<evidence type="ECO:0000313" key="1">
    <source>
        <dbReference type="EMBL" id="MBC8178804.1"/>
    </source>
</evidence>
<comment type="caution">
    <text evidence="1">The sequence shown here is derived from an EMBL/GenBank/DDBJ whole genome shotgun (WGS) entry which is preliminary data.</text>
</comment>
<name>A0A8J6N2S9_9DELT</name>
<organism evidence="1 2">
    <name type="scientific">Candidatus Desulfacyla euxinica</name>
    <dbReference type="NCBI Taxonomy" id="2841693"/>
    <lineage>
        <taxon>Bacteria</taxon>
        <taxon>Deltaproteobacteria</taxon>
        <taxon>Candidatus Desulfacyla</taxon>
    </lineage>
</organism>
<proteinExistence type="predicted"/>
<dbReference type="AlphaFoldDB" id="A0A8J6N2S9"/>